<reference evidence="3" key="1">
    <citation type="submission" date="2017-03" db="EMBL/GenBank/DDBJ databases">
        <title>Phytopthora megakarya and P. palmivora, two closely related causual agents of cacao black pod achieved similar genome size and gene model numbers by different mechanisms.</title>
        <authorList>
            <person name="Ali S."/>
            <person name="Shao J."/>
            <person name="Larry D.J."/>
            <person name="Kronmiller B."/>
            <person name="Shen D."/>
            <person name="Strem M.D."/>
            <person name="Melnick R.L."/>
            <person name="Guiltinan M.J."/>
            <person name="Tyler B.M."/>
            <person name="Meinhardt L.W."/>
            <person name="Bailey B.A."/>
        </authorList>
    </citation>
    <scope>NUCLEOTIDE SEQUENCE [LARGE SCALE GENOMIC DNA]</scope>
    <source>
        <strain evidence="3">zdho120</strain>
    </source>
</reference>
<evidence type="ECO:0000313" key="3">
    <source>
        <dbReference type="Proteomes" id="UP000198211"/>
    </source>
</evidence>
<accession>A0A225VDP3</accession>
<organism evidence="2 3">
    <name type="scientific">Phytophthora megakarya</name>
    <dbReference type="NCBI Taxonomy" id="4795"/>
    <lineage>
        <taxon>Eukaryota</taxon>
        <taxon>Sar</taxon>
        <taxon>Stramenopiles</taxon>
        <taxon>Oomycota</taxon>
        <taxon>Peronosporomycetes</taxon>
        <taxon>Peronosporales</taxon>
        <taxon>Peronosporaceae</taxon>
        <taxon>Phytophthora</taxon>
    </lineage>
</organism>
<sequence length="103" mass="11935">MQSEEYMHWKRATNAEYETLLKNGTVTCKASLVIKGFTKVYGIDYLEVYSPVVRLETPRALLTFAAVWYYEVHQMDVTTAFLNGKIDVEIFMEQPEGFRVKGK</sequence>
<dbReference type="InterPro" id="IPR013103">
    <property type="entry name" value="RVT_2"/>
</dbReference>
<dbReference type="STRING" id="4795.A0A225VDP3"/>
<dbReference type="Pfam" id="PF07727">
    <property type="entry name" value="RVT_2"/>
    <property type="match status" value="1"/>
</dbReference>
<name>A0A225VDP3_9STRA</name>
<evidence type="ECO:0000313" key="2">
    <source>
        <dbReference type="EMBL" id="OWZ03244.1"/>
    </source>
</evidence>
<proteinExistence type="predicted"/>
<dbReference type="OrthoDB" id="122357at2759"/>
<dbReference type="Proteomes" id="UP000198211">
    <property type="component" value="Unassembled WGS sequence"/>
</dbReference>
<protein>
    <submittedName>
        <fullName evidence="2">Putative mitochondrial protein</fullName>
    </submittedName>
</protein>
<gene>
    <name evidence="2" type="ORF">PHMEG_00025060</name>
</gene>
<feature type="domain" description="Reverse transcriptase Ty1/copia-type" evidence="1">
    <location>
        <begin position="25"/>
        <end position="102"/>
    </location>
</feature>
<keyword evidence="3" id="KW-1185">Reference proteome</keyword>
<evidence type="ECO:0000259" key="1">
    <source>
        <dbReference type="Pfam" id="PF07727"/>
    </source>
</evidence>
<comment type="caution">
    <text evidence="2">The sequence shown here is derived from an EMBL/GenBank/DDBJ whole genome shotgun (WGS) entry which is preliminary data.</text>
</comment>
<dbReference type="EMBL" id="NBNE01005634">
    <property type="protein sequence ID" value="OWZ03244.1"/>
    <property type="molecule type" value="Genomic_DNA"/>
</dbReference>
<dbReference type="AlphaFoldDB" id="A0A225VDP3"/>